<name>A0A1B1MZQ8_9BACL</name>
<dbReference type="InterPro" id="IPR051599">
    <property type="entry name" value="Cell_Envelope_Assoc"/>
</dbReference>
<organism evidence="2 3">
    <name type="scientific">Paenibacillus yonginensis</name>
    <dbReference type="NCBI Taxonomy" id="1462996"/>
    <lineage>
        <taxon>Bacteria</taxon>
        <taxon>Bacillati</taxon>
        <taxon>Bacillota</taxon>
        <taxon>Bacilli</taxon>
        <taxon>Bacillales</taxon>
        <taxon>Paenibacillaceae</taxon>
        <taxon>Paenibacillus</taxon>
    </lineage>
</organism>
<reference evidence="2 3" key="1">
    <citation type="submission" date="2016-01" db="EMBL/GenBank/DDBJ databases">
        <title>Complete Genome Sequence of Paenibacillus yonginensis DCY84, a novel Plant Growth-Promoting Bacteria with Elicitation of Induced Systemic Resistance.</title>
        <authorList>
            <person name="Kim Y.J."/>
            <person name="Yang D.C."/>
            <person name="Sukweenadhi J."/>
        </authorList>
    </citation>
    <scope>NUCLEOTIDE SEQUENCE [LARGE SCALE GENOMIC DNA]</scope>
    <source>
        <strain evidence="2 3">DCY84</strain>
    </source>
</reference>
<accession>A0A1B1MZQ8</accession>
<dbReference type="KEGG" id="pyg:AWM70_08695"/>
<dbReference type="InterPro" id="IPR014729">
    <property type="entry name" value="Rossmann-like_a/b/a_fold"/>
</dbReference>
<dbReference type="RefSeq" id="WP_068695534.1">
    <property type="nucleotide sequence ID" value="NZ_CP014167.1"/>
</dbReference>
<feature type="domain" description="DUF218" evidence="1">
    <location>
        <begin position="58"/>
        <end position="179"/>
    </location>
</feature>
<protein>
    <recommendedName>
        <fullName evidence="1">DUF218 domain-containing protein</fullName>
    </recommendedName>
</protein>
<evidence type="ECO:0000259" key="1">
    <source>
        <dbReference type="Pfam" id="PF02698"/>
    </source>
</evidence>
<evidence type="ECO:0000313" key="3">
    <source>
        <dbReference type="Proteomes" id="UP000092573"/>
    </source>
</evidence>
<dbReference type="Gene3D" id="3.40.50.620">
    <property type="entry name" value="HUPs"/>
    <property type="match status" value="1"/>
</dbReference>
<dbReference type="InterPro" id="IPR003848">
    <property type="entry name" value="DUF218"/>
</dbReference>
<dbReference type="Proteomes" id="UP000092573">
    <property type="component" value="Chromosome"/>
</dbReference>
<dbReference type="PANTHER" id="PTHR30336">
    <property type="entry name" value="INNER MEMBRANE PROTEIN, PROBABLE PERMEASE"/>
    <property type="match status" value="1"/>
</dbReference>
<dbReference type="PANTHER" id="PTHR30336:SF20">
    <property type="entry name" value="DUF218 DOMAIN-CONTAINING PROTEIN"/>
    <property type="match status" value="1"/>
</dbReference>
<dbReference type="STRING" id="1462996.AWM70_08695"/>
<evidence type="ECO:0000313" key="2">
    <source>
        <dbReference type="EMBL" id="ANS74655.1"/>
    </source>
</evidence>
<dbReference type="AlphaFoldDB" id="A0A1B1MZQ8"/>
<dbReference type="Pfam" id="PF02698">
    <property type="entry name" value="DUF218"/>
    <property type="match status" value="1"/>
</dbReference>
<proteinExistence type="predicted"/>
<gene>
    <name evidence="2" type="ORF">AWM70_08695</name>
</gene>
<keyword evidence="3" id="KW-1185">Reference proteome</keyword>
<dbReference type="OrthoDB" id="9782395at2"/>
<dbReference type="GO" id="GO:0005886">
    <property type="term" value="C:plasma membrane"/>
    <property type="evidence" value="ECO:0007669"/>
    <property type="project" value="TreeGrafter"/>
</dbReference>
<dbReference type="EMBL" id="CP014167">
    <property type="protein sequence ID" value="ANS74655.1"/>
    <property type="molecule type" value="Genomic_DNA"/>
</dbReference>
<sequence length="216" mass="24553">MSRRGQSVRPLGTGDKKLLYRSLAKGGGLLLLLLAVWLAYAALQVESERSKEPEERADVGIVLGAALWNDYPSPGLEERLDRAIQDYRAGKFPYLIVSGGLDHPSAKRTEAEGMALYLEMRGIPGDRILLENKATSTYENLLFSQRMMKERDMKTAIIITHDFHGRRSLEIARSLNYKWPQLSLVHSRVLNEGYNKTREVLAYTKWKLQQIAMVFT</sequence>
<dbReference type="CDD" id="cd06259">
    <property type="entry name" value="YdcF-like"/>
    <property type="match status" value="1"/>
</dbReference>